<evidence type="ECO:0000313" key="2">
    <source>
        <dbReference type="Proteomes" id="UP001213000"/>
    </source>
</evidence>
<accession>A0AAD5VZX9</accession>
<dbReference type="SUPFAM" id="SSF52047">
    <property type="entry name" value="RNI-like"/>
    <property type="match status" value="1"/>
</dbReference>
<dbReference type="Proteomes" id="UP001213000">
    <property type="component" value="Unassembled WGS sequence"/>
</dbReference>
<sequence length="411" mass="46839">MIGLNRVFYESGMDALYEYFSVDDADDRVQTLRLKELHKESVALRVQHLRIAPLFLPVADNEGNPIHQANSALDANFIKQTMKVLIPHLITKSFCDFINTLVFKSCSGIRELLLDVTLDQFRVLPSLSSQRSLTPNLTSVSLQIGTSTRVLDSLSAADRDSSASKSLLYFASLLNNTKHTLTNLTIISFAFVDSAPLFRHLEHFTSLKYLYFRYWTNTHSFSLPKYFGRLFGTSPSIDFLGLESVCMSDLFIFMFRRDAERHSSPEFRFPEMGSFDFSSFASAFAIYSRNLKHLIFDSRKGLSDLQLQQLLTGIGGSLRKQDLETQLEILELRRLQFFSAAHLDSILRALPHIKKLVIGYYTLDVDPFRVPSSKSKEKWSGEALSAFRTQKYPTSFLHDPQVGKRTRHVDG</sequence>
<comment type="caution">
    <text evidence="1">The sequence shown here is derived from an EMBL/GenBank/DDBJ whole genome shotgun (WGS) entry which is preliminary data.</text>
</comment>
<organism evidence="1 2">
    <name type="scientific">Leucocoprinus birnbaumii</name>
    <dbReference type="NCBI Taxonomy" id="56174"/>
    <lineage>
        <taxon>Eukaryota</taxon>
        <taxon>Fungi</taxon>
        <taxon>Dikarya</taxon>
        <taxon>Basidiomycota</taxon>
        <taxon>Agaricomycotina</taxon>
        <taxon>Agaricomycetes</taxon>
        <taxon>Agaricomycetidae</taxon>
        <taxon>Agaricales</taxon>
        <taxon>Agaricineae</taxon>
        <taxon>Agaricaceae</taxon>
        <taxon>Leucocoprinus</taxon>
    </lineage>
</organism>
<reference evidence="1" key="1">
    <citation type="submission" date="2022-07" db="EMBL/GenBank/DDBJ databases">
        <title>Genome Sequence of Leucocoprinus birnbaumii.</title>
        <authorList>
            <person name="Buettner E."/>
        </authorList>
    </citation>
    <scope>NUCLEOTIDE SEQUENCE</scope>
    <source>
        <strain evidence="1">VT141</strain>
    </source>
</reference>
<name>A0AAD5VZX9_9AGAR</name>
<protein>
    <submittedName>
        <fullName evidence="1">Uncharacterized protein</fullName>
    </submittedName>
</protein>
<dbReference type="InterPro" id="IPR032675">
    <property type="entry name" value="LRR_dom_sf"/>
</dbReference>
<dbReference type="Gene3D" id="3.80.10.10">
    <property type="entry name" value="Ribonuclease Inhibitor"/>
    <property type="match status" value="1"/>
</dbReference>
<gene>
    <name evidence="1" type="ORF">NP233_g1422</name>
</gene>
<keyword evidence="2" id="KW-1185">Reference proteome</keyword>
<proteinExistence type="predicted"/>
<dbReference type="AlphaFoldDB" id="A0AAD5VZX9"/>
<evidence type="ECO:0000313" key="1">
    <source>
        <dbReference type="EMBL" id="KAJ3574949.1"/>
    </source>
</evidence>
<dbReference type="EMBL" id="JANIEX010000052">
    <property type="protein sequence ID" value="KAJ3574949.1"/>
    <property type="molecule type" value="Genomic_DNA"/>
</dbReference>